<evidence type="ECO:0000313" key="1">
    <source>
        <dbReference type="EMBL" id="KAL2481765.1"/>
    </source>
</evidence>
<reference evidence="2" key="1">
    <citation type="submission" date="2024-07" db="EMBL/GenBank/DDBJ databases">
        <title>Two chromosome-level genome assemblies of Korean endemic species Abeliophyllum distichum and Forsythia ovata (Oleaceae).</title>
        <authorList>
            <person name="Jang H."/>
        </authorList>
    </citation>
    <scope>NUCLEOTIDE SEQUENCE [LARGE SCALE GENOMIC DNA]</scope>
</reference>
<organism evidence="1 2">
    <name type="scientific">Abeliophyllum distichum</name>
    <dbReference type="NCBI Taxonomy" id="126358"/>
    <lineage>
        <taxon>Eukaryota</taxon>
        <taxon>Viridiplantae</taxon>
        <taxon>Streptophyta</taxon>
        <taxon>Embryophyta</taxon>
        <taxon>Tracheophyta</taxon>
        <taxon>Spermatophyta</taxon>
        <taxon>Magnoliopsida</taxon>
        <taxon>eudicotyledons</taxon>
        <taxon>Gunneridae</taxon>
        <taxon>Pentapetalae</taxon>
        <taxon>asterids</taxon>
        <taxon>lamiids</taxon>
        <taxon>Lamiales</taxon>
        <taxon>Oleaceae</taxon>
        <taxon>Forsythieae</taxon>
        <taxon>Abeliophyllum</taxon>
    </lineage>
</organism>
<dbReference type="EMBL" id="JBFOLK010000010">
    <property type="protein sequence ID" value="KAL2481765.1"/>
    <property type="molecule type" value="Genomic_DNA"/>
</dbReference>
<keyword evidence="2" id="KW-1185">Reference proteome</keyword>
<evidence type="ECO:0000313" key="2">
    <source>
        <dbReference type="Proteomes" id="UP001604336"/>
    </source>
</evidence>
<proteinExistence type="predicted"/>
<accession>A0ABD1QZY5</accession>
<gene>
    <name evidence="1" type="ORF">Adt_34731</name>
</gene>
<dbReference type="Proteomes" id="UP001604336">
    <property type="component" value="Unassembled WGS sequence"/>
</dbReference>
<sequence length="113" mass="12778">MNKSIASKNKVQIISKLNRSTQLNKRSILTVAYTWSRNKAENGDNACLHDPENMHGNVICKKALNLQKRHAKILRLMAPDRTGVTKGYVLISLLLSENEVERESESELNLFVS</sequence>
<dbReference type="AlphaFoldDB" id="A0ABD1QZY5"/>
<protein>
    <submittedName>
        <fullName evidence="1">Uncharacterized protein</fullName>
    </submittedName>
</protein>
<comment type="caution">
    <text evidence="1">The sequence shown here is derived from an EMBL/GenBank/DDBJ whole genome shotgun (WGS) entry which is preliminary data.</text>
</comment>
<name>A0ABD1QZY5_9LAMI</name>